<organism evidence="1 2">
    <name type="scientific">Pelagimonas phthalicica</name>
    <dbReference type="NCBI Taxonomy" id="1037362"/>
    <lineage>
        <taxon>Bacteria</taxon>
        <taxon>Pseudomonadati</taxon>
        <taxon>Pseudomonadota</taxon>
        <taxon>Alphaproteobacteria</taxon>
        <taxon>Rhodobacterales</taxon>
        <taxon>Roseobacteraceae</taxon>
        <taxon>Pelagimonas</taxon>
    </lineage>
</organism>
<keyword evidence="2" id="KW-1185">Reference proteome</keyword>
<evidence type="ECO:0000313" key="2">
    <source>
        <dbReference type="Proteomes" id="UP000225972"/>
    </source>
</evidence>
<evidence type="ECO:0000313" key="1">
    <source>
        <dbReference type="EMBL" id="SMX27166.1"/>
    </source>
</evidence>
<accession>A0A238JBD7</accession>
<name>A0A238JBD7_9RHOB</name>
<dbReference type="OrthoDB" id="7805566at2"/>
<proteinExistence type="predicted"/>
<dbReference type="AlphaFoldDB" id="A0A238JBD7"/>
<dbReference type="EMBL" id="FXXP01000001">
    <property type="protein sequence ID" value="SMX27166.1"/>
    <property type="molecule type" value="Genomic_DNA"/>
</dbReference>
<dbReference type="RefSeq" id="WP_099243350.1">
    <property type="nucleotide sequence ID" value="NZ_FXXP01000001.1"/>
</dbReference>
<protein>
    <submittedName>
        <fullName evidence="1">Uncharacterized protein</fullName>
    </submittedName>
</protein>
<gene>
    <name evidence="1" type="ORF">TRP8649_01268</name>
</gene>
<dbReference type="Proteomes" id="UP000225972">
    <property type="component" value="Unassembled WGS sequence"/>
</dbReference>
<sequence length="289" mass="31897">MSIAKIMGVTAIAGLAGLGAFAVDYSVQWNKAGAEFSGPQYVMSLYDRFGDSGGTLGLILRKSAMVYAVLPEAPHGWFAYEWNEAIDDILYSAKQAEVFAKHAETAQLGIPEFEFNQLPDLDLLEAYHSDTSVYYEYGDHGVALWVNDPTKPVNSAFWRAALDRMEAHFDKIESKQSYARLQDLTWVEVFSPVEKASNAHLPYKLRHFEAQIGEVELSLTTRASDKMIRSFMEQVDLNGIRHLAGQPVADAPAQMARAEPKPAPVRTGSKPQVTRLTGACGNGTFCKVD</sequence>
<reference evidence="2" key="1">
    <citation type="submission" date="2017-05" db="EMBL/GenBank/DDBJ databases">
        <authorList>
            <person name="Rodrigo-Torres L."/>
            <person name="Arahal R. D."/>
            <person name="Lucena T."/>
        </authorList>
    </citation>
    <scope>NUCLEOTIDE SEQUENCE [LARGE SCALE GENOMIC DNA]</scope>
    <source>
        <strain evidence="2">CECT 8649</strain>
    </source>
</reference>